<protein>
    <submittedName>
        <fullName evidence="1">Uncharacterized protein</fullName>
    </submittedName>
</protein>
<keyword evidence="2" id="KW-1185">Reference proteome</keyword>
<dbReference type="EMBL" id="SJPS01000002">
    <property type="protein sequence ID" value="TWU28645.1"/>
    <property type="molecule type" value="Genomic_DNA"/>
</dbReference>
<comment type="caution">
    <text evidence="1">The sequence shown here is derived from an EMBL/GenBank/DDBJ whole genome shotgun (WGS) entry which is preliminary data.</text>
</comment>
<sequence length="125" mass="14182">MLLVRIYSRRLSVQSKLLRWVVLLSASLLMWALVSSTHESQIIWIFLCPIFRCWDVALQPWTAPPATLAFKYWPWPTPVRSLGNLLINGNEASIPCLKPFIRARGRPESKALITPATPKRGSIVS</sequence>
<dbReference type="AlphaFoldDB" id="A0A5C6CXM8"/>
<organism evidence="1 2">
    <name type="scientific">Bythopirellula polymerisocia</name>
    <dbReference type="NCBI Taxonomy" id="2528003"/>
    <lineage>
        <taxon>Bacteria</taxon>
        <taxon>Pseudomonadati</taxon>
        <taxon>Planctomycetota</taxon>
        <taxon>Planctomycetia</taxon>
        <taxon>Pirellulales</taxon>
        <taxon>Lacipirellulaceae</taxon>
        <taxon>Bythopirellula</taxon>
    </lineage>
</organism>
<accession>A0A5C6CXM8</accession>
<dbReference type="Proteomes" id="UP000318437">
    <property type="component" value="Unassembled WGS sequence"/>
</dbReference>
<name>A0A5C6CXM8_9BACT</name>
<evidence type="ECO:0000313" key="1">
    <source>
        <dbReference type="EMBL" id="TWU28645.1"/>
    </source>
</evidence>
<reference evidence="1 2" key="1">
    <citation type="submission" date="2019-02" db="EMBL/GenBank/DDBJ databases">
        <title>Deep-cultivation of Planctomycetes and their phenomic and genomic characterization uncovers novel biology.</title>
        <authorList>
            <person name="Wiegand S."/>
            <person name="Jogler M."/>
            <person name="Boedeker C."/>
            <person name="Pinto D."/>
            <person name="Vollmers J."/>
            <person name="Rivas-Marin E."/>
            <person name="Kohn T."/>
            <person name="Peeters S.H."/>
            <person name="Heuer A."/>
            <person name="Rast P."/>
            <person name="Oberbeckmann S."/>
            <person name="Bunk B."/>
            <person name="Jeske O."/>
            <person name="Meyerdierks A."/>
            <person name="Storesund J.E."/>
            <person name="Kallscheuer N."/>
            <person name="Luecker S."/>
            <person name="Lage O.M."/>
            <person name="Pohl T."/>
            <person name="Merkel B.J."/>
            <person name="Hornburger P."/>
            <person name="Mueller R.-W."/>
            <person name="Bruemmer F."/>
            <person name="Labrenz M."/>
            <person name="Spormann A.M."/>
            <person name="Op Den Camp H."/>
            <person name="Overmann J."/>
            <person name="Amann R."/>
            <person name="Jetten M.S.M."/>
            <person name="Mascher T."/>
            <person name="Medema M.H."/>
            <person name="Devos D.P."/>
            <person name="Kaster A.-K."/>
            <person name="Ovreas L."/>
            <person name="Rohde M."/>
            <person name="Galperin M.Y."/>
            <person name="Jogler C."/>
        </authorList>
    </citation>
    <scope>NUCLEOTIDE SEQUENCE [LARGE SCALE GENOMIC DNA]</scope>
    <source>
        <strain evidence="1 2">Pla144</strain>
    </source>
</reference>
<gene>
    <name evidence="1" type="ORF">Pla144_19370</name>
</gene>
<evidence type="ECO:0000313" key="2">
    <source>
        <dbReference type="Proteomes" id="UP000318437"/>
    </source>
</evidence>
<proteinExistence type="predicted"/>